<dbReference type="Proteomes" id="UP000027195">
    <property type="component" value="Unassembled WGS sequence"/>
</dbReference>
<name>A0A067LQL1_BOTB1</name>
<evidence type="ECO:0000313" key="1">
    <source>
        <dbReference type="EMBL" id="KDQ05503.1"/>
    </source>
</evidence>
<organism evidence="1 2">
    <name type="scientific">Botryobasidium botryosum (strain FD-172 SS1)</name>
    <dbReference type="NCBI Taxonomy" id="930990"/>
    <lineage>
        <taxon>Eukaryota</taxon>
        <taxon>Fungi</taxon>
        <taxon>Dikarya</taxon>
        <taxon>Basidiomycota</taxon>
        <taxon>Agaricomycotina</taxon>
        <taxon>Agaricomycetes</taxon>
        <taxon>Cantharellales</taxon>
        <taxon>Botryobasidiaceae</taxon>
        <taxon>Botryobasidium</taxon>
    </lineage>
</organism>
<gene>
    <name evidence="1" type="ORF">BOTBODRAFT_182516</name>
</gene>
<reference evidence="2" key="1">
    <citation type="journal article" date="2014" name="Proc. Natl. Acad. Sci. U.S.A.">
        <title>Extensive sampling of basidiomycete genomes demonstrates inadequacy of the white-rot/brown-rot paradigm for wood decay fungi.</title>
        <authorList>
            <person name="Riley R."/>
            <person name="Salamov A.A."/>
            <person name="Brown D.W."/>
            <person name="Nagy L.G."/>
            <person name="Floudas D."/>
            <person name="Held B.W."/>
            <person name="Levasseur A."/>
            <person name="Lombard V."/>
            <person name="Morin E."/>
            <person name="Otillar R."/>
            <person name="Lindquist E.A."/>
            <person name="Sun H."/>
            <person name="LaButti K.M."/>
            <person name="Schmutz J."/>
            <person name="Jabbour D."/>
            <person name="Luo H."/>
            <person name="Baker S.E."/>
            <person name="Pisabarro A.G."/>
            <person name="Walton J.D."/>
            <person name="Blanchette R.A."/>
            <person name="Henrissat B."/>
            <person name="Martin F."/>
            <person name="Cullen D."/>
            <person name="Hibbett D.S."/>
            <person name="Grigoriev I.V."/>
        </authorList>
    </citation>
    <scope>NUCLEOTIDE SEQUENCE [LARGE SCALE GENOMIC DNA]</scope>
    <source>
        <strain evidence="2">FD-172 SS1</strain>
    </source>
</reference>
<sequence length="100" mass="11001">MSKCTFQSWGSDSLLGSPTNSREQMYIGPPFSGYVGCIPNILVLFDYGAAHIPAPAIPDIFQSVMMAITFTHKQSKYSIPTEIRAQIKFDLLISALLLSD</sequence>
<proteinExistence type="predicted"/>
<accession>A0A067LQL1</accession>
<dbReference type="EMBL" id="KL198309">
    <property type="protein sequence ID" value="KDQ05503.1"/>
    <property type="molecule type" value="Genomic_DNA"/>
</dbReference>
<dbReference type="InParanoid" id="A0A067LQL1"/>
<keyword evidence="2" id="KW-1185">Reference proteome</keyword>
<dbReference type="AlphaFoldDB" id="A0A067LQL1"/>
<evidence type="ECO:0000313" key="2">
    <source>
        <dbReference type="Proteomes" id="UP000027195"/>
    </source>
</evidence>
<protein>
    <submittedName>
        <fullName evidence="1">Uncharacterized protein</fullName>
    </submittedName>
</protein>
<dbReference type="HOGENOM" id="CLU_2305612_0_0_1"/>